<reference evidence="1 2" key="1">
    <citation type="submission" date="2015-01" db="EMBL/GenBank/DDBJ databases">
        <title>Genome Assembly of Bacillus badius MTCC 1458.</title>
        <authorList>
            <person name="Verma A."/>
            <person name="Khatri I."/>
            <person name="Mual P."/>
            <person name="Subramanian S."/>
            <person name="Krishnamurthi S."/>
        </authorList>
    </citation>
    <scope>NUCLEOTIDE SEQUENCE [LARGE SCALE GENOMIC DNA]</scope>
    <source>
        <strain evidence="1 2">MTCC 1458</strain>
    </source>
</reference>
<gene>
    <name evidence="1" type="ORF">SD77_1705</name>
</gene>
<evidence type="ECO:0008006" key="3">
    <source>
        <dbReference type="Google" id="ProtNLM"/>
    </source>
</evidence>
<comment type="caution">
    <text evidence="1">The sequence shown here is derived from an EMBL/GenBank/DDBJ whole genome shotgun (WGS) entry which is preliminary data.</text>
</comment>
<protein>
    <recommendedName>
        <fullName evidence="3">Mobile element protein</fullName>
    </recommendedName>
</protein>
<organism evidence="1 2">
    <name type="scientific">Bacillus badius</name>
    <dbReference type="NCBI Taxonomy" id="1455"/>
    <lineage>
        <taxon>Bacteria</taxon>
        <taxon>Bacillati</taxon>
        <taxon>Bacillota</taxon>
        <taxon>Bacilli</taxon>
        <taxon>Bacillales</taxon>
        <taxon>Bacillaceae</taxon>
        <taxon>Pseudobacillus</taxon>
    </lineage>
</organism>
<keyword evidence="2" id="KW-1185">Reference proteome</keyword>
<evidence type="ECO:0000313" key="2">
    <source>
        <dbReference type="Proteomes" id="UP000031982"/>
    </source>
</evidence>
<dbReference type="EMBL" id="JXLP01000016">
    <property type="protein sequence ID" value="KIL77258.1"/>
    <property type="molecule type" value="Genomic_DNA"/>
</dbReference>
<name>A0ABR5AR82_BACBA</name>
<evidence type="ECO:0000313" key="1">
    <source>
        <dbReference type="EMBL" id="KIL77258.1"/>
    </source>
</evidence>
<proteinExistence type="predicted"/>
<dbReference type="RefSeq" id="WP_231867553.1">
    <property type="nucleotide sequence ID" value="NZ_BSSZ01000009.1"/>
</dbReference>
<sequence length="50" mass="5752">MDSKKGSVASTSFLFDFIPQIKKRQLKNGLDAVHKPEQLLMMVVLYKQNQ</sequence>
<dbReference type="Proteomes" id="UP000031982">
    <property type="component" value="Unassembled WGS sequence"/>
</dbReference>
<accession>A0ABR5AR82</accession>